<keyword evidence="3" id="KW-1185">Reference proteome</keyword>
<proteinExistence type="predicted"/>
<dbReference type="AlphaFoldDB" id="A0A4C1XS23"/>
<organism evidence="2 3">
    <name type="scientific">Eumeta variegata</name>
    <name type="common">Bagworm moth</name>
    <name type="synonym">Eumeta japonica</name>
    <dbReference type="NCBI Taxonomy" id="151549"/>
    <lineage>
        <taxon>Eukaryota</taxon>
        <taxon>Metazoa</taxon>
        <taxon>Ecdysozoa</taxon>
        <taxon>Arthropoda</taxon>
        <taxon>Hexapoda</taxon>
        <taxon>Insecta</taxon>
        <taxon>Pterygota</taxon>
        <taxon>Neoptera</taxon>
        <taxon>Endopterygota</taxon>
        <taxon>Lepidoptera</taxon>
        <taxon>Glossata</taxon>
        <taxon>Ditrysia</taxon>
        <taxon>Tineoidea</taxon>
        <taxon>Psychidae</taxon>
        <taxon>Oiketicinae</taxon>
        <taxon>Eumeta</taxon>
    </lineage>
</organism>
<evidence type="ECO:0000256" key="1">
    <source>
        <dbReference type="SAM" id="MobiDB-lite"/>
    </source>
</evidence>
<dbReference type="Proteomes" id="UP000299102">
    <property type="component" value="Unassembled WGS sequence"/>
</dbReference>
<comment type="caution">
    <text evidence="2">The sequence shown here is derived from an EMBL/GenBank/DDBJ whole genome shotgun (WGS) entry which is preliminary data.</text>
</comment>
<evidence type="ECO:0000313" key="2">
    <source>
        <dbReference type="EMBL" id="GBP64987.1"/>
    </source>
</evidence>
<evidence type="ECO:0000313" key="3">
    <source>
        <dbReference type="Proteomes" id="UP000299102"/>
    </source>
</evidence>
<protein>
    <submittedName>
        <fullName evidence="2">Uncharacterized protein</fullName>
    </submittedName>
</protein>
<dbReference type="EMBL" id="BGZK01000916">
    <property type="protein sequence ID" value="GBP64987.1"/>
    <property type="molecule type" value="Genomic_DNA"/>
</dbReference>
<feature type="region of interest" description="Disordered" evidence="1">
    <location>
        <begin position="60"/>
        <end position="104"/>
    </location>
</feature>
<name>A0A4C1XS23_EUMVA</name>
<gene>
    <name evidence="2" type="ORF">EVAR_50671_1</name>
</gene>
<reference evidence="2 3" key="1">
    <citation type="journal article" date="2019" name="Commun. Biol.">
        <title>The bagworm genome reveals a unique fibroin gene that provides high tensile strength.</title>
        <authorList>
            <person name="Kono N."/>
            <person name="Nakamura H."/>
            <person name="Ohtoshi R."/>
            <person name="Tomita M."/>
            <person name="Numata K."/>
            <person name="Arakawa K."/>
        </authorList>
    </citation>
    <scope>NUCLEOTIDE SEQUENCE [LARGE SCALE GENOMIC DNA]</scope>
</reference>
<sequence>MFRYCYSCKIAKKVASESMTPTSNIETKQSGVAPVHLLKEYLYPPLLSFLNTTTWIRPSKSPPSAISDDENTINIGDDNTKNVTKRKKKSNDAEDKMITNLLQR</sequence>
<dbReference type="OrthoDB" id="6616165at2759"/>
<accession>A0A4C1XS23</accession>